<dbReference type="EMBL" id="JTJJ01000061">
    <property type="protein sequence ID" value="KHJ66977.1"/>
    <property type="molecule type" value="Genomic_DNA"/>
</dbReference>
<keyword evidence="2" id="KW-1133">Transmembrane helix</keyword>
<dbReference type="AlphaFoldDB" id="A0A0B1R6Z6"/>
<evidence type="ECO:0008006" key="5">
    <source>
        <dbReference type="Google" id="ProtNLM"/>
    </source>
</evidence>
<evidence type="ECO:0000256" key="1">
    <source>
        <dbReference type="SAM" id="MobiDB-lite"/>
    </source>
</evidence>
<evidence type="ECO:0000256" key="2">
    <source>
        <dbReference type="SAM" id="Phobius"/>
    </source>
</evidence>
<feature type="region of interest" description="Disordered" evidence="1">
    <location>
        <begin position="66"/>
        <end position="97"/>
    </location>
</feature>
<accession>A0A0B1R6Z6</accession>
<comment type="caution">
    <text evidence="3">The sequence shown here is derived from an EMBL/GenBank/DDBJ whole genome shotgun (WGS) entry which is preliminary data.</text>
</comment>
<feature type="transmembrane region" description="Helical" evidence="2">
    <location>
        <begin position="12"/>
        <end position="32"/>
    </location>
</feature>
<dbReference type="Proteomes" id="UP000030853">
    <property type="component" value="Unassembled WGS sequence"/>
</dbReference>
<organism evidence="3 4">
    <name type="scientific">Pantoea rodasii</name>
    <dbReference type="NCBI Taxonomy" id="1076549"/>
    <lineage>
        <taxon>Bacteria</taxon>
        <taxon>Pseudomonadati</taxon>
        <taxon>Pseudomonadota</taxon>
        <taxon>Gammaproteobacteria</taxon>
        <taxon>Enterobacterales</taxon>
        <taxon>Erwiniaceae</taxon>
        <taxon>Pantoea</taxon>
    </lineage>
</organism>
<dbReference type="RefSeq" id="WP_039333130.1">
    <property type="nucleotide sequence ID" value="NZ_JTJJ01000061.1"/>
</dbReference>
<gene>
    <name evidence="3" type="ORF">QU24_16365</name>
</gene>
<name>A0A0B1R6Z6_9GAMM</name>
<proteinExistence type="predicted"/>
<keyword evidence="2" id="KW-0812">Transmembrane</keyword>
<evidence type="ECO:0000313" key="4">
    <source>
        <dbReference type="Proteomes" id="UP000030853"/>
    </source>
</evidence>
<protein>
    <recommendedName>
        <fullName evidence="5">DUF2681 domain-containing protein</fullName>
    </recommendedName>
</protein>
<sequence>MTFLTAMLGGSWHWLAALVGVIAALAASYFGGKKIGKVQQQSKAATESAEKTAAQAVAVSQQQQQLREEAKRVETSNFNLDDAAARDKLQHSKYNQP</sequence>
<keyword evidence="2" id="KW-0472">Membrane</keyword>
<reference evidence="3 4" key="1">
    <citation type="submission" date="2014-11" db="EMBL/GenBank/DDBJ databases">
        <title>Genome sequencing of Pantoea rodasii ND03.</title>
        <authorList>
            <person name="Muhamad Yunos N.Y."/>
            <person name="Chan K.-G."/>
        </authorList>
    </citation>
    <scope>NUCLEOTIDE SEQUENCE [LARGE SCALE GENOMIC DNA]</scope>
    <source>
        <strain evidence="3 4">ND03</strain>
    </source>
</reference>
<evidence type="ECO:0000313" key="3">
    <source>
        <dbReference type="EMBL" id="KHJ66977.1"/>
    </source>
</evidence>